<accession>A0ABN9L4I1</accession>
<dbReference type="InterPro" id="IPR050369">
    <property type="entry name" value="RBOH/FRE"/>
</dbReference>
<dbReference type="Proteomes" id="UP001176940">
    <property type="component" value="Unassembled WGS sequence"/>
</dbReference>
<dbReference type="Pfam" id="PF08030">
    <property type="entry name" value="NAD_binding_6"/>
    <property type="match status" value="1"/>
</dbReference>
<organism evidence="3 4">
    <name type="scientific">Ranitomeya imitator</name>
    <name type="common">mimic poison frog</name>
    <dbReference type="NCBI Taxonomy" id="111125"/>
    <lineage>
        <taxon>Eukaryota</taxon>
        <taxon>Metazoa</taxon>
        <taxon>Chordata</taxon>
        <taxon>Craniata</taxon>
        <taxon>Vertebrata</taxon>
        <taxon>Euteleostomi</taxon>
        <taxon>Amphibia</taxon>
        <taxon>Batrachia</taxon>
        <taxon>Anura</taxon>
        <taxon>Neobatrachia</taxon>
        <taxon>Hyloidea</taxon>
        <taxon>Dendrobatidae</taxon>
        <taxon>Dendrobatinae</taxon>
        <taxon>Ranitomeya</taxon>
    </lineage>
</organism>
<name>A0ABN9L4I1_9NEOB</name>
<feature type="domain" description="Ferric reductase NAD binding" evidence="2">
    <location>
        <begin position="5"/>
        <end position="50"/>
    </location>
</feature>
<dbReference type="Gene3D" id="3.40.50.80">
    <property type="entry name" value="Nucleotide-binding domain of ferredoxin-NADP reductase (FNR) module"/>
    <property type="match status" value="1"/>
</dbReference>
<dbReference type="PANTHER" id="PTHR11972:SF175">
    <property type="entry name" value="NAD(P)H OXIDASE (H2O2-FORMING)"/>
    <property type="match status" value="1"/>
</dbReference>
<dbReference type="InterPro" id="IPR039261">
    <property type="entry name" value="FNR_nucleotide-bd"/>
</dbReference>
<sequence>MTYGNQIYFIWVTRTQRQFEWLAEIIKEVEENDEHNLVSVHIYITQFAEKFDLRTTMLDFQ</sequence>
<gene>
    <name evidence="3" type="ORF">RIMI_LOCUS4105081</name>
</gene>
<dbReference type="PANTHER" id="PTHR11972">
    <property type="entry name" value="NADPH OXIDASE"/>
    <property type="match status" value="1"/>
</dbReference>
<comment type="caution">
    <text evidence="3">The sequence shown here is derived from an EMBL/GenBank/DDBJ whole genome shotgun (WGS) entry which is preliminary data.</text>
</comment>
<keyword evidence="4" id="KW-1185">Reference proteome</keyword>
<evidence type="ECO:0000259" key="2">
    <source>
        <dbReference type="Pfam" id="PF08030"/>
    </source>
</evidence>
<evidence type="ECO:0000313" key="3">
    <source>
        <dbReference type="EMBL" id="CAJ0930076.1"/>
    </source>
</evidence>
<proteinExistence type="predicted"/>
<protein>
    <recommendedName>
        <fullName evidence="2">Ferric reductase NAD binding domain-containing protein</fullName>
    </recommendedName>
</protein>
<evidence type="ECO:0000313" key="4">
    <source>
        <dbReference type="Proteomes" id="UP001176940"/>
    </source>
</evidence>
<dbReference type="EMBL" id="CAUEEQ010006446">
    <property type="protein sequence ID" value="CAJ0930076.1"/>
    <property type="molecule type" value="Genomic_DNA"/>
</dbReference>
<evidence type="ECO:0000256" key="1">
    <source>
        <dbReference type="ARBA" id="ARBA00023002"/>
    </source>
</evidence>
<dbReference type="InterPro" id="IPR013121">
    <property type="entry name" value="Fe_red_NAD-bd_6"/>
</dbReference>
<reference evidence="3" key="1">
    <citation type="submission" date="2023-07" db="EMBL/GenBank/DDBJ databases">
        <authorList>
            <person name="Stuckert A."/>
        </authorList>
    </citation>
    <scope>NUCLEOTIDE SEQUENCE</scope>
</reference>
<keyword evidence="1" id="KW-0560">Oxidoreductase</keyword>